<name>A0A5C7EXQ3_9PROT</name>
<dbReference type="Proteomes" id="UP000321201">
    <property type="component" value="Unassembled WGS sequence"/>
</dbReference>
<dbReference type="SUPFAM" id="SSF53098">
    <property type="entry name" value="Ribonuclease H-like"/>
    <property type="match status" value="1"/>
</dbReference>
<dbReference type="InterPro" id="IPR012337">
    <property type="entry name" value="RNaseH-like_sf"/>
</dbReference>
<dbReference type="InterPro" id="IPR053392">
    <property type="entry name" value="Transposase_IS30-like"/>
</dbReference>
<evidence type="ECO:0000313" key="2">
    <source>
        <dbReference type="EMBL" id="TXF11849.1"/>
    </source>
</evidence>
<sequence length="118" mass="13546">MSLDTVLLHIRVQKNRGRRSKKFAYHGRVPDALGCDVYFARPYHSWERGTNEDRNGLIRQYFPKGTNFDQVTDEEVAEVERKLNMRPRKRLGYKAPIEVFCEGPPRPDATQGGVAVIG</sequence>
<dbReference type="InterPro" id="IPR001584">
    <property type="entry name" value="Integrase_cat-core"/>
</dbReference>
<reference evidence="2 3" key="1">
    <citation type="submission" date="2019-08" db="EMBL/GenBank/DDBJ databases">
        <title>Pelomicrobium methylotrophicum gen. nov., sp. nov. a moderately thermophilic, facultatively anaerobic, lithoautotrophic and methylotrophic bacterium isolated from a terrestrial mud volcano.</title>
        <authorList>
            <person name="Slobodkina G.B."/>
            <person name="Merkel A.Y."/>
            <person name="Slobodkin A.I."/>
        </authorList>
    </citation>
    <scope>NUCLEOTIDE SEQUENCE [LARGE SCALE GENOMIC DNA]</scope>
    <source>
        <strain evidence="2 3">SM250</strain>
    </source>
</reference>
<feature type="domain" description="Integrase catalytic" evidence="1">
    <location>
        <begin position="1"/>
        <end position="104"/>
    </location>
</feature>
<evidence type="ECO:0000259" key="1">
    <source>
        <dbReference type="PROSITE" id="PS50994"/>
    </source>
</evidence>
<evidence type="ECO:0000313" key="3">
    <source>
        <dbReference type="Proteomes" id="UP000321201"/>
    </source>
</evidence>
<dbReference type="InParanoid" id="A0A5C7EXQ3"/>
<protein>
    <submittedName>
        <fullName evidence="2">IS30 family transposase</fullName>
    </submittedName>
</protein>
<dbReference type="InterPro" id="IPR036397">
    <property type="entry name" value="RNaseH_sf"/>
</dbReference>
<dbReference type="OrthoDB" id="9803231at2"/>
<organism evidence="2 3">
    <name type="scientific">Pelomicrobium methylotrophicum</name>
    <dbReference type="NCBI Taxonomy" id="2602750"/>
    <lineage>
        <taxon>Bacteria</taxon>
        <taxon>Pseudomonadati</taxon>
        <taxon>Pseudomonadota</taxon>
        <taxon>Hydrogenophilia</taxon>
        <taxon>Hydrogenophilia incertae sedis</taxon>
        <taxon>Pelomicrobium</taxon>
    </lineage>
</organism>
<dbReference type="GO" id="GO:0032196">
    <property type="term" value="P:transposition"/>
    <property type="evidence" value="ECO:0007669"/>
    <property type="project" value="TreeGrafter"/>
</dbReference>
<dbReference type="GO" id="GO:0004803">
    <property type="term" value="F:transposase activity"/>
    <property type="evidence" value="ECO:0007669"/>
    <property type="project" value="TreeGrafter"/>
</dbReference>
<dbReference type="EMBL" id="VPFL01000010">
    <property type="protein sequence ID" value="TXF11849.1"/>
    <property type="molecule type" value="Genomic_DNA"/>
</dbReference>
<dbReference type="PANTHER" id="PTHR10948:SF23">
    <property type="entry name" value="TRANSPOSASE INSI FOR INSERTION SEQUENCE ELEMENT IS30A-RELATED"/>
    <property type="match status" value="1"/>
</dbReference>
<accession>A0A5C7EXQ3</accession>
<comment type="caution">
    <text evidence="2">The sequence shown here is derived from an EMBL/GenBank/DDBJ whole genome shotgun (WGS) entry which is preliminary data.</text>
</comment>
<gene>
    <name evidence="2" type="ORF">FR698_08710</name>
</gene>
<keyword evidence="3" id="KW-1185">Reference proteome</keyword>
<dbReference type="PROSITE" id="PS50994">
    <property type="entry name" value="INTEGRASE"/>
    <property type="match status" value="1"/>
</dbReference>
<dbReference type="GO" id="GO:0003676">
    <property type="term" value="F:nucleic acid binding"/>
    <property type="evidence" value="ECO:0007669"/>
    <property type="project" value="InterPro"/>
</dbReference>
<dbReference type="InterPro" id="IPR051917">
    <property type="entry name" value="Transposase-Integrase"/>
</dbReference>
<dbReference type="AlphaFoldDB" id="A0A5C7EXQ3"/>
<dbReference type="GO" id="GO:0005829">
    <property type="term" value="C:cytosol"/>
    <property type="evidence" value="ECO:0007669"/>
    <property type="project" value="TreeGrafter"/>
</dbReference>
<proteinExistence type="predicted"/>
<dbReference type="NCBIfam" id="NF033563">
    <property type="entry name" value="transpos_IS30"/>
    <property type="match status" value="1"/>
</dbReference>
<dbReference type="PANTHER" id="PTHR10948">
    <property type="entry name" value="TRANSPOSASE"/>
    <property type="match status" value="1"/>
</dbReference>
<dbReference type="Gene3D" id="3.30.420.10">
    <property type="entry name" value="Ribonuclease H-like superfamily/Ribonuclease H"/>
    <property type="match status" value="1"/>
</dbReference>
<dbReference type="GO" id="GO:0015074">
    <property type="term" value="P:DNA integration"/>
    <property type="evidence" value="ECO:0007669"/>
    <property type="project" value="InterPro"/>
</dbReference>